<dbReference type="Proteomes" id="UP000194360">
    <property type="component" value="Unassembled WGS sequence"/>
</dbReference>
<evidence type="ECO:0000313" key="3">
    <source>
        <dbReference type="Proteomes" id="UP000194360"/>
    </source>
</evidence>
<dbReference type="EMBL" id="MIGB01000041">
    <property type="protein sequence ID" value="OSY36274.1"/>
    <property type="molecule type" value="Genomic_DNA"/>
</dbReference>
<dbReference type="AlphaFoldDB" id="A0A1Y2MLY8"/>
<sequence>MPTHPGMQDERFAGPDAFGASDVIPAVTQGKIKIGDTVEGRRPVPV</sequence>
<reference evidence="2 3" key="1">
    <citation type="submission" date="2016-09" db="EMBL/GenBank/DDBJ databases">
        <title>Pseudonocardia autotrophica DSM535, a candidate organism with high potential of specific P450 cytochromes.</title>
        <authorList>
            <person name="Grumaz C."/>
            <person name="Vainshtein Y."/>
            <person name="Kirstahler P."/>
            <person name="Sohn K."/>
        </authorList>
    </citation>
    <scope>NUCLEOTIDE SEQUENCE [LARGE SCALE GENOMIC DNA]</scope>
    <source>
        <strain evidence="2 3">DSM 535</strain>
    </source>
</reference>
<keyword evidence="3" id="KW-1185">Reference proteome</keyword>
<dbReference type="RefSeq" id="WP_158092294.1">
    <property type="nucleotide sequence ID" value="NZ_AP018920.1"/>
</dbReference>
<organism evidence="2 3">
    <name type="scientific">Pseudonocardia autotrophica</name>
    <name type="common">Amycolata autotrophica</name>
    <name type="synonym">Nocardia autotrophica</name>
    <dbReference type="NCBI Taxonomy" id="2074"/>
    <lineage>
        <taxon>Bacteria</taxon>
        <taxon>Bacillati</taxon>
        <taxon>Actinomycetota</taxon>
        <taxon>Actinomycetes</taxon>
        <taxon>Pseudonocardiales</taxon>
        <taxon>Pseudonocardiaceae</taxon>
        <taxon>Pseudonocardia</taxon>
    </lineage>
</organism>
<feature type="region of interest" description="Disordered" evidence="1">
    <location>
        <begin position="1"/>
        <end position="22"/>
    </location>
</feature>
<evidence type="ECO:0000313" key="2">
    <source>
        <dbReference type="EMBL" id="OSY36274.1"/>
    </source>
</evidence>
<comment type="caution">
    <text evidence="2">The sequence shown here is derived from an EMBL/GenBank/DDBJ whole genome shotgun (WGS) entry which is preliminary data.</text>
</comment>
<gene>
    <name evidence="2" type="ORF">BG845_05524</name>
</gene>
<name>A0A1Y2MLY8_PSEAH</name>
<evidence type="ECO:0000256" key="1">
    <source>
        <dbReference type="SAM" id="MobiDB-lite"/>
    </source>
</evidence>
<proteinExistence type="predicted"/>
<accession>A0A1Y2MLY8</accession>
<protein>
    <submittedName>
        <fullName evidence="2">Uncharacterized protein</fullName>
    </submittedName>
</protein>